<evidence type="ECO:0000313" key="3">
    <source>
        <dbReference type="EMBL" id="AFJ52980.1"/>
    </source>
</evidence>
<evidence type="ECO:0000256" key="2">
    <source>
        <dbReference type="ARBA" id="ARBA00022679"/>
    </source>
</evidence>
<name>I2BH84_LINUS</name>
<dbReference type="CDD" id="cd03784">
    <property type="entry name" value="GT1_Gtf-like"/>
    <property type="match status" value="1"/>
</dbReference>
<sequence>MATKKKKPHVLLVPHPAQGHVFPMLKLAHKLTDHGISVTVANLDFIHRKIIPQQQQGKQSHGTDGGGIRMVSLPDGLGSHSDSIDVVLRTETVQKVLPVRLRELLIQQQSLSNDDEEQKFSWIIADACHFGVFIVAREMGIKTVALWTASQENLALVLRIPQLIETGTINENGFLVDKELPISISEEMVAWKANELPWSAPSEELQSFYFKNCYSKPSEHCSLYHHVIVNSFHELEPSAFQLFPNFLPIGPLVINSANSGGSFWRQDETCLTWLDNHPSKSVIYVAFGSITILSQKQFQELALGLELAGRPFLWVIRTNFVQGPGGSGLEFPNGYLERVANMGKIVEWTNQARVLSHPSVGCFVSHCGWNSTLEGLWCGVPFLCWPYFLDQFHNKESICEAWKVGLKLKAEEDGSGLITMSEIASKVEQLLNDETIKGNANRLREVARESVNQGGSSFHSFSSFVNQLCSNDVACE</sequence>
<dbReference type="GO" id="GO:0080043">
    <property type="term" value="F:quercetin 3-O-glucosyltransferase activity"/>
    <property type="evidence" value="ECO:0007669"/>
    <property type="project" value="TreeGrafter"/>
</dbReference>
<gene>
    <name evidence="3" type="primary">UGT712B1</name>
</gene>
<dbReference type="Pfam" id="PF00201">
    <property type="entry name" value="UDPGT"/>
    <property type="match status" value="1"/>
</dbReference>
<dbReference type="PANTHER" id="PTHR11926">
    <property type="entry name" value="GLUCOSYL/GLUCURONOSYL TRANSFERASES"/>
    <property type="match status" value="1"/>
</dbReference>
<organism evidence="3">
    <name type="scientific">Linum usitatissimum</name>
    <name type="common">Flax</name>
    <name type="synonym">Linum humile</name>
    <dbReference type="NCBI Taxonomy" id="4006"/>
    <lineage>
        <taxon>Eukaryota</taxon>
        <taxon>Viridiplantae</taxon>
        <taxon>Streptophyta</taxon>
        <taxon>Embryophyta</taxon>
        <taxon>Tracheophyta</taxon>
        <taxon>Spermatophyta</taxon>
        <taxon>Magnoliopsida</taxon>
        <taxon>eudicotyledons</taxon>
        <taxon>Gunneridae</taxon>
        <taxon>Pentapetalae</taxon>
        <taxon>rosids</taxon>
        <taxon>fabids</taxon>
        <taxon>Malpighiales</taxon>
        <taxon>Linaceae</taxon>
        <taxon>Linum</taxon>
    </lineage>
</organism>
<dbReference type="AlphaFoldDB" id="I2BH84"/>
<comment type="similarity">
    <text evidence="1">Belongs to the UDP-glycosyltransferase family.</text>
</comment>
<proteinExistence type="inferred from homology"/>
<dbReference type="PANTHER" id="PTHR11926:SF1412">
    <property type="entry name" value="UDP-GLYCOSYLTRANSFERASE 83A1-LIKE"/>
    <property type="match status" value="1"/>
</dbReference>
<dbReference type="SUPFAM" id="SSF53756">
    <property type="entry name" value="UDP-Glycosyltransferase/glycogen phosphorylase"/>
    <property type="match status" value="1"/>
</dbReference>
<dbReference type="GO" id="GO:0080044">
    <property type="term" value="F:quercetin 7-O-glucosyltransferase activity"/>
    <property type="evidence" value="ECO:0007669"/>
    <property type="project" value="TreeGrafter"/>
</dbReference>
<dbReference type="FunFam" id="3.40.50.2000:FF:000061">
    <property type="entry name" value="UDP-glycosyltransferase 83A1"/>
    <property type="match status" value="1"/>
</dbReference>
<evidence type="ECO:0000256" key="1">
    <source>
        <dbReference type="ARBA" id="ARBA00009995"/>
    </source>
</evidence>
<dbReference type="EMBL" id="JN088353">
    <property type="protein sequence ID" value="AFJ52980.1"/>
    <property type="molecule type" value="Genomic_DNA"/>
</dbReference>
<reference evidence="3" key="1">
    <citation type="journal article" date="2012" name="BMC Genomics">
        <title>Phylogenomic analysis of UDP glycosyltransferase 1 multigene family in Linum usitatissimum identified genes with varied expression patterns.</title>
        <authorList>
            <person name="Barvkar V.T."/>
            <person name="Pardeshi V.C."/>
            <person name="Kale S.M."/>
            <person name="Kadoo N.Y."/>
            <person name="Gupta V.S."/>
        </authorList>
    </citation>
    <scope>NUCLEOTIDE SEQUENCE</scope>
</reference>
<dbReference type="InterPro" id="IPR002213">
    <property type="entry name" value="UDP_glucos_trans"/>
</dbReference>
<dbReference type="Gene3D" id="3.40.50.2000">
    <property type="entry name" value="Glycogen Phosphorylase B"/>
    <property type="match status" value="2"/>
</dbReference>
<keyword evidence="2 3" id="KW-0808">Transferase</keyword>
<protein>
    <submittedName>
        <fullName evidence="3">UDP-glycosyltransferase 1</fullName>
    </submittedName>
</protein>
<accession>I2BH84</accession>